<evidence type="ECO:0000259" key="1">
    <source>
        <dbReference type="Pfam" id="PF12728"/>
    </source>
</evidence>
<comment type="caution">
    <text evidence="2">The sequence shown here is derived from an EMBL/GenBank/DDBJ whole genome shotgun (WGS) entry which is preliminary data.</text>
</comment>
<keyword evidence="3" id="KW-1185">Reference proteome</keyword>
<protein>
    <submittedName>
        <fullName evidence="2">Helix-turn-helix domain-containing protein</fullName>
    </submittedName>
</protein>
<evidence type="ECO:0000313" key="3">
    <source>
        <dbReference type="Proteomes" id="UP001140293"/>
    </source>
</evidence>
<dbReference type="Pfam" id="PF12728">
    <property type="entry name" value="HTH_17"/>
    <property type="match status" value="1"/>
</dbReference>
<accession>A0A9X2YKE1</accession>
<gene>
    <name evidence="2" type="ORF">H7I41_03945</name>
</gene>
<dbReference type="SUPFAM" id="SSF46955">
    <property type="entry name" value="Putative DNA-binding domain"/>
    <property type="match status" value="1"/>
</dbReference>
<organism evidence="2 3">
    <name type="scientific">[Mycobacterium] manitobense</name>
    <dbReference type="NCBI Taxonomy" id="190147"/>
    <lineage>
        <taxon>Bacteria</taxon>
        <taxon>Bacillati</taxon>
        <taxon>Actinomycetota</taxon>
        <taxon>Actinomycetes</taxon>
        <taxon>Mycobacteriales</taxon>
        <taxon>Mycobacteriaceae</taxon>
        <taxon>Mycolicibacterium</taxon>
    </lineage>
</organism>
<dbReference type="InterPro" id="IPR009061">
    <property type="entry name" value="DNA-bd_dom_put_sf"/>
</dbReference>
<reference evidence="2" key="1">
    <citation type="submission" date="2020-07" db="EMBL/GenBank/DDBJ databases">
        <authorList>
            <person name="Pettersson B.M.F."/>
            <person name="Behra P.R.K."/>
            <person name="Ramesh M."/>
            <person name="Das S."/>
            <person name="Dasgupta S."/>
            <person name="Kirsebom L.A."/>
        </authorList>
    </citation>
    <scope>NUCLEOTIDE SEQUENCE</scope>
    <source>
        <strain evidence="2">DSM 44615</strain>
    </source>
</reference>
<proteinExistence type="predicted"/>
<dbReference type="RefSeq" id="WP_264011262.1">
    <property type="nucleotide sequence ID" value="NZ_JACKSJ010000025.1"/>
</dbReference>
<reference evidence="2" key="2">
    <citation type="journal article" date="2022" name="BMC Genomics">
        <title>Comparative genome analysis of mycobacteria focusing on tRNA and non-coding RNA.</title>
        <authorList>
            <person name="Behra P.R.K."/>
            <person name="Pettersson B.M.F."/>
            <person name="Ramesh M."/>
            <person name="Das S."/>
            <person name="Dasgupta S."/>
            <person name="Kirsebom L.A."/>
        </authorList>
    </citation>
    <scope>NUCLEOTIDE SEQUENCE</scope>
    <source>
        <strain evidence="2">DSM 44615</strain>
    </source>
</reference>
<evidence type="ECO:0000313" key="2">
    <source>
        <dbReference type="EMBL" id="MCV7169075.1"/>
    </source>
</evidence>
<dbReference type="AlphaFoldDB" id="A0A9X2YKE1"/>
<dbReference type="Gene3D" id="1.10.1660.10">
    <property type="match status" value="1"/>
</dbReference>
<name>A0A9X2YKE1_9MYCO</name>
<dbReference type="InterPro" id="IPR041657">
    <property type="entry name" value="HTH_17"/>
</dbReference>
<dbReference type="EMBL" id="JACKSJ010000025">
    <property type="protein sequence ID" value="MCV7169075.1"/>
    <property type="molecule type" value="Genomic_DNA"/>
</dbReference>
<sequence>MNWYEKALEAANRIDPGHTSPWKLASTYALLAIAQSLESRPATPASSAGKQSGSDLLTVNEVAEMTRLTPATLRWWRSVGHSGPKSFKLGRRVLYRRADVEKWMQDASE</sequence>
<feature type="domain" description="Helix-turn-helix" evidence="1">
    <location>
        <begin position="56"/>
        <end position="106"/>
    </location>
</feature>
<dbReference type="Proteomes" id="UP001140293">
    <property type="component" value="Unassembled WGS sequence"/>
</dbReference>